<sequence length="140" mass="15090">MTGRASEGGTAGAATVAVVPYLVPYVVLYVVLYRKAGTNNPSQPPVDAHLSHRAGRAPLRIPALPIQPYNRPFWERTCFIHYPCIPRIRPGLTGYGSADARHMRVNDRTSDGRTNDARPGCLPAGRRVGVGRAQSLATTG</sequence>
<proteinExistence type="predicted"/>
<protein>
    <submittedName>
        <fullName evidence="3">Uncharacterized protein</fullName>
    </submittedName>
</protein>
<keyword evidence="2" id="KW-0812">Transmembrane</keyword>
<organism evidence="3 4">
    <name type="scientific">Streptomyces humidus</name>
    <dbReference type="NCBI Taxonomy" id="52259"/>
    <lineage>
        <taxon>Bacteria</taxon>
        <taxon>Bacillati</taxon>
        <taxon>Actinomycetota</taxon>
        <taxon>Actinomycetes</taxon>
        <taxon>Kitasatosporales</taxon>
        <taxon>Streptomycetaceae</taxon>
        <taxon>Streptomyces</taxon>
    </lineage>
</organism>
<feature type="compositionally biased region" description="Basic and acidic residues" evidence="1">
    <location>
        <begin position="107"/>
        <end position="116"/>
    </location>
</feature>
<reference evidence="3" key="1">
    <citation type="journal article" date="2014" name="Int. J. Syst. Evol. Microbiol.">
        <title>Complete genome sequence of Corynebacterium casei LMG S-19264T (=DSM 44701T), isolated from a smear-ripened cheese.</title>
        <authorList>
            <consortium name="US DOE Joint Genome Institute (JGI-PGF)"/>
            <person name="Walter F."/>
            <person name="Albersmeier A."/>
            <person name="Kalinowski J."/>
            <person name="Ruckert C."/>
        </authorList>
    </citation>
    <scope>NUCLEOTIDE SEQUENCE</scope>
    <source>
        <strain evidence="3">JCM 4386</strain>
    </source>
</reference>
<keyword evidence="4" id="KW-1185">Reference proteome</keyword>
<feature type="transmembrane region" description="Helical" evidence="2">
    <location>
        <begin position="12"/>
        <end position="32"/>
    </location>
</feature>
<dbReference type="EMBL" id="BMTL01000018">
    <property type="protein sequence ID" value="GGS00373.1"/>
    <property type="molecule type" value="Genomic_DNA"/>
</dbReference>
<reference evidence="3" key="2">
    <citation type="submission" date="2020-09" db="EMBL/GenBank/DDBJ databases">
        <authorList>
            <person name="Sun Q."/>
            <person name="Ohkuma M."/>
        </authorList>
    </citation>
    <scope>NUCLEOTIDE SEQUENCE</scope>
    <source>
        <strain evidence="3">JCM 4386</strain>
    </source>
</reference>
<evidence type="ECO:0000256" key="1">
    <source>
        <dbReference type="SAM" id="MobiDB-lite"/>
    </source>
</evidence>
<evidence type="ECO:0000256" key="2">
    <source>
        <dbReference type="SAM" id="Phobius"/>
    </source>
</evidence>
<dbReference type="Proteomes" id="UP000606194">
    <property type="component" value="Unassembled WGS sequence"/>
</dbReference>
<accession>A0A918L4Q2</accession>
<comment type="caution">
    <text evidence="3">The sequence shown here is derived from an EMBL/GenBank/DDBJ whole genome shotgun (WGS) entry which is preliminary data.</text>
</comment>
<gene>
    <name evidence="3" type="ORF">GCM10010269_44090</name>
</gene>
<feature type="region of interest" description="Disordered" evidence="1">
    <location>
        <begin position="107"/>
        <end position="140"/>
    </location>
</feature>
<keyword evidence="2" id="KW-0472">Membrane</keyword>
<dbReference type="AlphaFoldDB" id="A0A918L4Q2"/>
<evidence type="ECO:0000313" key="4">
    <source>
        <dbReference type="Proteomes" id="UP000606194"/>
    </source>
</evidence>
<name>A0A918L4Q2_9ACTN</name>
<keyword evidence="2" id="KW-1133">Transmembrane helix</keyword>
<evidence type="ECO:0000313" key="3">
    <source>
        <dbReference type="EMBL" id="GGS00373.1"/>
    </source>
</evidence>